<protein>
    <recommendedName>
        <fullName evidence="8">Uracil-DNA glycosylase-like domain-containing protein</fullName>
    </recommendedName>
</protein>
<evidence type="ECO:0000256" key="2">
    <source>
        <dbReference type="ARBA" id="ARBA00022723"/>
    </source>
</evidence>
<comment type="caution">
    <text evidence="9">The sequence shown here is derived from an EMBL/GenBank/DDBJ whole genome shotgun (WGS) entry which is preliminary data.</text>
</comment>
<feature type="domain" description="Uracil-DNA glycosylase-like" evidence="8">
    <location>
        <begin position="16"/>
        <end position="197"/>
    </location>
</feature>
<dbReference type="CDD" id="cd10030">
    <property type="entry name" value="UDG-F4_TTUDGA_SPO1dp_like"/>
    <property type="match status" value="1"/>
</dbReference>
<dbReference type="SMART" id="SM00986">
    <property type="entry name" value="UDG"/>
    <property type="match status" value="1"/>
</dbReference>
<dbReference type="GO" id="GO:0006281">
    <property type="term" value="P:DNA repair"/>
    <property type="evidence" value="ECO:0007669"/>
    <property type="project" value="UniProtKB-KW"/>
</dbReference>
<keyword evidence="1" id="KW-0004">4Fe-4S</keyword>
<dbReference type="PANTHER" id="PTHR33693:SF1">
    <property type="entry name" value="TYPE-4 URACIL-DNA GLYCOSYLASE"/>
    <property type="match status" value="1"/>
</dbReference>
<organism evidence="9 10">
    <name type="scientific">Skermanella aerolata</name>
    <dbReference type="NCBI Taxonomy" id="393310"/>
    <lineage>
        <taxon>Bacteria</taxon>
        <taxon>Pseudomonadati</taxon>
        <taxon>Pseudomonadota</taxon>
        <taxon>Alphaproteobacteria</taxon>
        <taxon>Rhodospirillales</taxon>
        <taxon>Azospirillaceae</taxon>
        <taxon>Skermanella</taxon>
    </lineage>
</organism>
<dbReference type="RefSeq" id="WP_044427316.1">
    <property type="nucleotide sequence ID" value="NZ_BJYZ01000006.1"/>
</dbReference>
<keyword evidence="4" id="KW-0378">Hydrolase</keyword>
<dbReference type="InterPro" id="IPR005122">
    <property type="entry name" value="Uracil-DNA_glycosylase-like"/>
</dbReference>
<evidence type="ECO:0000256" key="6">
    <source>
        <dbReference type="ARBA" id="ARBA00023014"/>
    </source>
</evidence>
<dbReference type="AlphaFoldDB" id="A0A512DM46"/>
<dbReference type="GO" id="GO:0097506">
    <property type="term" value="F:deaminated base DNA N-glycosylase activity"/>
    <property type="evidence" value="ECO:0007669"/>
    <property type="project" value="UniProtKB-ARBA"/>
</dbReference>
<keyword evidence="2" id="KW-0479">Metal-binding</keyword>
<evidence type="ECO:0000256" key="5">
    <source>
        <dbReference type="ARBA" id="ARBA00023004"/>
    </source>
</evidence>
<dbReference type="Proteomes" id="UP000321523">
    <property type="component" value="Unassembled WGS sequence"/>
</dbReference>
<sequence length="201" mass="21880">MTASLTELPFVDYQYPTKDPAGGRIAIIGEAPGAEEARTGKPFVGVSGRMLDENLKSVGLDRATCLVGNTFRYQPPGNKVGHFFSSRTKARKLGVEVAEDLGPMGISDYCLAEYAAEVEHLRRTLNEIKPAVVIALGRTPMWALTGQSGITALRGQELPCRLYPDAIVVPTFHPSYILRGNRVEEPLFHADVTLAAKLAKR</sequence>
<evidence type="ECO:0000256" key="4">
    <source>
        <dbReference type="ARBA" id="ARBA00022801"/>
    </source>
</evidence>
<gene>
    <name evidence="9" type="ORF">SAE02_17000</name>
</gene>
<dbReference type="SMART" id="SM00987">
    <property type="entry name" value="UreE_C"/>
    <property type="match status" value="1"/>
</dbReference>
<evidence type="ECO:0000313" key="10">
    <source>
        <dbReference type="Proteomes" id="UP000321523"/>
    </source>
</evidence>
<dbReference type="Pfam" id="PF03167">
    <property type="entry name" value="UDG"/>
    <property type="match status" value="1"/>
</dbReference>
<accession>A0A512DM46</accession>
<evidence type="ECO:0000313" key="9">
    <source>
        <dbReference type="EMBL" id="GEO37552.1"/>
    </source>
</evidence>
<evidence type="ECO:0000256" key="1">
    <source>
        <dbReference type="ARBA" id="ARBA00022485"/>
    </source>
</evidence>
<dbReference type="EMBL" id="BJYZ01000006">
    <property type="protein sequence ID" value="GEO37552.1"/>
    <property type="molecule type" value="Genomic_DNA"/>
</dbReference>
<evidence type="ECO:0000256" key="3">
    <source>
        <dbReference type="ARBA" id="ARBA00022763"/>
    </source>
</evidence>
<name>A0A512DM46_9PROT</name>
<keyword evidence="7" id="KW-0234">DNA repair</keyword>
<evidence type="ECO:0000259" key="8">
    <source>
        <dbReference type="SMART" id="SM00986"/>
    </source>
</evidence>
<dbReference type="OrthoDB" id="5290748at2"/>
<reference evidence="9 10" key="1">
    <citation type="submission" date="2019-07" db="EMBL/GenBank/DDBJ databases">
        <title>Whole genome shotgun sequence of Skermanella aerolata NBRC 106429.</title>
        <authorList>
            <person name="Hosoyama A."/>
            <person name="Uohara A."/>
            <person name="Ohji S."/>
            <person name="Ichikawa N."/>
        </authorList>
    </citation>
    <scope>NUCLEOTIDE SEQUENCE [LARGE SCALE GENOMIC DNA]</scope>
    <source>
        <strain evidence="9 10">NBRC 106429</strain>
    </source>
</reference>
<dbReference type="PANTHER" id="PTHR33693">
    <property type="entry name" value="TYPE-5 URACIL-DNA GLYCOSYLASE"/>
    <property type="match status" value="1"/>
</dbReference>
<dbReference type="GO" id="GO:0051539">
    <property type="term" value="F:4 iron, 4 sulfur cluster binding"/>
    <property type="evidence" value="ECO:0007669"/>
    <property type="project" value="UniProtKB-KW"/>
</dbReference>
<dbReference type="SUPFAM" id="SSF52141">
    <property type="entry name" value="Uracil-DNA glycosylase-like"/>
    <property type="match status" value="1"/>
</dbReference>
<keyword evidence="5" id="KW-0408">Iron</keyword>
<dbReference type="Gene3D" id="3.40.470.10">
    <property type="entry name" value="Uracil-DNA glycosylase-like domain"/>
    <property type="match status" value="1"/>
</dbReference>
<keyword evidence="3" id="KW-0227">DNA damage</keyword>
<keyword evidence="6" id="KW-0411">Iron-sulfur</keyword>
<dbReference type="InterPro" id="IPR036895">
    <property type="entry name" value="Uracil-DNA_glycosylase-like_sf"/>
</dbReference>
<keyword evidence="10" id="KW-1185">Reference proteome</keyword>
<dbReference type="InterPro" id="IPR051536">
    <property type="entry name" value="UDG_Type-4/5"/>
</dbReference>
<evidence type="ECO:0000256" key="7">
    <source>
        <dbReference type="ARBA" id="ARBA00023204"/>
    </source>
</evidence>
<proteinExistence type="predicted"/>
<dbReference type="GO" id="GO:0046872">
    <property type="term" value="F:metal ion binding"/>
    <property type="evidence" value="ECO:0007669"/>
    <property type="project" value="UniProtKB-KW"/>
</dbReference>